<organism evidence="1 2">
    <name type="scientific">Pluteus cervinus</name>
    <dbReference type="NCBI Taxonomy" id="181527"/>
    <lineage>
        <taxon>Eukaryota</taxon>
        <taxon>Fungi</taxon>
        <taxon>Dikarya</taxon>
        <taxon>Basidiomycota</taxon>
        <taxon>Agaricomycotina</taxon>
        <taxon>Agaricomycetes</taxon>
        <taxon>Agaricomycetidae</taxon>
        <taxon>Agaricales</taxon>
        <taxon>Pluteineae</taxon>
        <taxon>Pluteaceae</taxon>
        <taxon>Pluteus</taxon>
    </lineage>
</organism>
<dbReference type="Proteomes" id="UP000308600">
    <property type="component" value="Unassembled WGS sequence"/>
</dbReference>
<name>A0ACD2ZYB9_9AGAR</name>
<proteinExistence type="predicted"/>
<sequence>MSSPQQKPIPDPTSKPQNKLFSGSASPGPKHPTFGIFNPVSCHVTGHGTVNNNQQYTFGATTFNHYYAPNTTGSNHDTRSNSSIGNPLYTQSPPPGQAPVPDSFACGRAPAPASSTFTGTGGPPETHPFCHDLQSQPSPATASASVLAPSTPMQLDCLGTVPLKDDQPTASAFLKTNQDLELDDDIEMDCDAMP</sequence>
<accession>A0ACD2ZYB9</accession>
<dbReference type="EMBL" id="ML209370">
    <property type="protein sequence ID" value="TFK58434.1"/>
    <property type="molecule type" value="Genomic_DNA"/>
</dbReference>
<reference evidence="1 2" key="1">
    <citation type="journal article" date="2019" name="Nat. Ecol. Evol.">
        <title>Megaphylogeny resolves global patterns of mushroom evolution.</title>
        <authorList>
            <person name="Varga T."/>
            <person name="Krizsan K."/>
            <person name="Foldi C."/>
            <person name="Dima B."/>
            <person name="Sanchez-Garcia M."/>
            <person name="Sanchez-Ramirez S."/>
            <person name="Szollosi G.J."/>
            <person name="Szarkandi J.G."/>
            <person name="Papp V."/>
            <person name="Albert L."/>
            <person name="Andreopoulos W."/>
            <person name="Angelini C."/>
            <person name="Antonin V."/>
            <person name="Barry K.W."/>
            <person name="Bougher N.L."/>
            <person name="Buchanan P."/>
            <person name="Buyck B."/>
            <person name="Bense V."/>
            <person name="Catcheside P."/>
            <person name="Chovatia M."/>
            <person name="Cooper J."/>
            <person name="Damon W."/>
            <person name="Desjardin D."/>
            <person name="Finy P."/>
            <person name="Geml J."/>
            <person name="Haridas S."/>
            <person name="Hughes K."/>
            <person name="Justo A."/>
            <person name="Karasinski D."/>
            <person name="Kautmanova I."/>
            <person name="Kiss B."/>
            <person name="Kocsube S."/>
            <person name="Kotiranta H."/>
            <person name="LaButti K.M."/>
            <person name="Lechner B.E."/>
            <person name="Liimatainen K."/>
            <person name="Lipzen A."/>
            <person name="Lukacs Z."/>
            <person name="Mihaltcheva S."/>
            <person name="Morgado L.N."/>
            <person name="Niskanen T."/>
            <person name="Noordeloos M.E."/>
            <person name="Ohm R.A."/>
            <person name="Ortiz-Santana B."/>
            <person name="Ovrebo C."/>
            <person name="Racz N."/>
            <person name="Riley R."/>
            <person name="Savchenko A."/>
            <person name="Shiryaev A."/>
            <person name="Soop K."/>
            <person name="Spirin V."/>
            <person name="Szebenyi C."/>
            <person name="Tomsovsky M."/>
            <person name="Tulloss R.E."/>
            <person name="Uehling J."/>
            <person name="Grigoriev I.V."/>
            <person name="Vagvolgyi C."/>
            <person name="Papp T."/>
            <person name="Martin F.M."/>
            <person name="Miettinen O."/>
            <person name="Hibbett D.S."/>
            <person name="Nagy L.G."/>
        </authorList>
    </citation>
    <scope>NUCLEOTIDE SEQUENCE [LARGE SCALE GENOMIC DNA]</scope>
    <source>
        <strain evidence="1 2">NL-1719</strain>
    </source>
</reference>
<gene>
    <name evidence="1" type="ORF">BDN72DRAFT_884220</name>
</gene>
<evidence type="ECO:0000313" key="1">
    <source>
        <dbReference type="EMBL" id="TFK58434.1"/>
    </source>
</evidence>
<protein>
    <submittedName>
        <fullName evidence="1">Uncharacterized protein</fullName>
    </submittedName>
</protein>
<evidence type="ECO:0000313" key="2">
    <source>
        <dbReference type="Proteomes" id="UP000308600"/>
    </source>
</evidence>
<keyword evidence="2" id="KW-1185">Reference proteome</keyword>